<sequence length="142" mass="15946">MAIETPQGLLKLISYVGVRRAGRLLIVRYDTPPNPDKPGWWIPAPEAAYGEDPLEVAARELSRLGYDDVMPRVVDVESFPVGERNWHVVVHCLAEVHADPQPGAGIAQWRWCSEAELPEAAEFAHKRWEQALARRLIRFGAA</sequence>
<dbReference type="CDD" id="cd02883">
    <property type="entry name" value="NUDIX_Hydrolase"/>
    <property type="match status" value="1"/>
</dbReference>
<dbReference type="RefSeq" id="WP_173124063.1">
    <property type="nucleotide sequence ID" value="NZ_JABRWJ010000004.1"/>
</dbReference>
<dbReference type="SUPFAM" id="SSF55811">
    <property type="entry name" value="Nudix"/>
    <property type="match status" value="1"/>
</dbReference>
<accession>A0ABX2EIE6</accession>
<name>A0ABX2EIE6_9BURK</name>
<dbReference type="Pfam" id="PF00293">
    <property type="entry name" value="NUDIX"/>
    <property type="match status" value="1"/>
</dbReference>
<dbReference type="Gene3D" id="3.90.79.10">
    <property type="entry name" value="Nucleoside Triphosphate Pyrophosphohydrolase"/>
    <property type="match status" value="1"/>
</dbReference>
<dbReference type="InterPro" id="IPR000086">
    <property type="entry name" value="NUDIX_hydrolase_dom"/>
</dbReference>
<organism evidence="2 3">
    <name type="scientific">Pseudaquabacterium terrae</name>
    <dbReference type="NCBI Taxonomy" id="2732868"/>
    <lineage>
        <taxon>Bacteria</taxon>
        <taxon>Pseudomonadati</taxon>
        <taxon>Pseudomonadota</taxon>
        <taxon>Betaproteobacteria</taxon>
        <taxon>Burkholderiales</taxon>
        <taxon>Sphaerotilaceae</taxon>
        <taxon>Pseudaquabacterium</taxon>
    </lineage>
</organism>
<keyword evidence="2" id="KW-0378">Hydrolase</keyword>
<proteinExistence type="predicted"/>
<dbReference type="GO" id="GO:0016787">
    <property type="term" value="F:hydrolase activity"/>
    <property type="evidence" value="ECO:0007669"/>
    <property type="project" value="UniProtKB-KW"/>
</dbReference>
<comment type="caution">
    <text evidence="2">The sequence shown here is derived from an EMBL/GenBank/DDBJ whole genome shotgun (WGS) entry which is preliminary data.</text>
</comment>
<evidence type="ECO:0000259" key="1">
    <source>
        <dbReference type="Pfam" id="PF00293"/>
    </source>
</evidence>
<protein>
    <submittedName>
        <fullName evidence="2">NUDIX hydrolase</fullName>
    </submittedName>
</protein>
<dbReference type="EMBL" id="JABRWJ010000004">
    <property type="protein sequence ID" value="NRF68430.1"/>
    <property type="molecule type" value="Genomic_DNA"/>
</dbReference>
<reference evidence="2 3" key="1">
    <citation type="submission" date="2020-05" db="EMBL/GenBank/DDBJ databases">
        <title>Aquincola sp. isolate from soil.</title>
        <authorList>
            <person name="Han J."/>
            <person name="Kim D.-U."/>
        </authorList>
    </citation>
    <scope>NUCLEOTIDE SEQUENCE [LARGE SCALE GENOMIC DNA]</scope>
    <source>
        <strain evidence="2 3">S2</strain>
    </source>
</reference>
<gene>
    <name evidence="2" type="ORF">HLB44_15655</name>
</gene>
<keyword evidence="3" id="KW-1185">Reference proteome</keyword>
<dbReference type="Proteomes" id="UP000737171">
    <property type="component" value="Unassembled WGS sequence"/>
</dbReference>
<evidence type="ECO:0000313" key="3">
    <source>
        <dbReference type="Proteomes" id="UP000737171"/>
    </source>
</evidence>
<evidence type="ECO:0000313" key="2">
    <source>
        <dbReference type="EMBL" id="NRF68430.1"/>
    </source>
</evidence>
<dbReference type="InterPro" id="IPR015797">
    <property type="entry name" value="NUDIX_hydrolase-like_dom_sf"/>
</dbReference>
<feature type="domain" description="Nudix hydrolase" evidence="1">
    <location>
        <begin position="20"/>
        <end position="128"/>
    </location>
</feature>